<proteinExistence type="predicted"/>
<evidence type="ECO:0000313" key="1">
    <source>
        <dbReference type="EMBL" id="HJA82912.1"/>
    </source>
</evidence>
<dbReference type="NCBIfam" id="NF007714">
    <property type="entry name" value="PRK10410.1-2"/>
    <property type="match status" value="1"/>
</dbReference>
<dbReference type="AlphaFoldDB" id="A0A9D2HSE4"/>
<reference evidence="1" key="1">
    <citation type="journal article" date="2021" name="PeerJ">
        <title>Extensive microbial diversity within the chicken gut microbiome revealed by metagenomics and culture.</title>
        <authorList>
            <person name="Gilroy R."/>
            <person name="Ravi A."/>
            <person name="Getino M."/>
            <person name="Pursley I."/>
            <person name="Horton D.L."/>
            <person name="Alikhan N.F."/>
            <person name="Baker D."/>
            <person name="Gharbi K."/>
            <person name="Hall N."/>
            <person name="Watson M."/>
            <person name="Adriaenssens E.M."/>
            <person name="Foster-Nyarko E."/>
            <person name="Jarju S."/>
            <person name="Secka A."/>
            <person name="Antonio M."/>
            <person name="Oren A."/>
            <person name="Chaudhuri R.R."/>
            <person name="La Ragione R."/>
            <person name="Hildebrand F."/>
            <person name="Pallen M.J."/>
        </authorList>
    </citation>
    <scope>NUCLEOTIDE SEQUENCE</scope>
    <source>
        <strain evidence="1">ChiHecec1B25-7008</strain>
    </source>
</reference>
<dbReference type="Pfam" id="PF11756">
    <property type="entry name" value="YgbA_NO"/>
    <property type="match status" value="1"/>
</dbReference>
<dbReference type="EMBL" id="DWZE01000039">
    <property type="protein sequence ID" value="HJA82912.1"/>
    <property type="molecule type" value="Genomic_DNA"/>
</dbReference>
<reference evidence="1" key="2">
    <citation type="submission" date="2021-04" db="EMBL/GenBank/DDBJ databases">
        <authorList>
            <person name="Gilroy R."/>
        </authorList>
    </citation>
    <scope>NUCLEOTIDE SEQUENCE</scope>
    <source>
        <strain evidence="1">ChiHecec1B25-7008</strain>
    </source>
</reference>
<evidence type="ECO:0000313" key="2">
    <source>
        <dbReference type="Proteomes" id="UP000823860"/>
    </source>
</evidence>
<dbReference type="Proteomes" id="UP000823860">
    <property type="component" value="Unassembled WGS sequence"/>
</dbReference>
<protein>
    <submittedName>
        <fullName evidence="1">Nitrous oxide-stimulated promoter family protein</fullName>
    </submittedName>
</protein>
<name>A0A9D2HSE4_9BACE</name>
<organism evidence="1 2">
    <name type="scientific">Candidatus Bacteroides intestinavium</name>
    <dbReference type="NCBI Taxonomy" id="2838469"/>
    <lineage>
        <taxon>Bacteria</taxon>
        <taxon>Pseudomonadati</taxon>
        <taxon>Bacteroidota</taxon>
        <taxon>Bacteroidia</taxon>
        <taxon>Bacteroidales</taxon>
        <taxon>Bacteroidaceae</taxon>
        <taxon>Bacteroides</taxon>
    </lineage>
</organism>
<comment type="caution">
    <text evidence="1">The sequence shown here is derived from an EMBL/GenBank/DDBJ whole genome shotgun (WGS) entry which is preliminary data.</text>
</comment>
<dbReference type="InterPro" id="IPR020483">
    <property type="entry name" value="Uncharacterised_YgbA"/>
</dbReference>
<sequence length="101" mass="12312">MSRIAQEKQVVGQMIRLYCRRKEKNRELCPSCKELLAYAHSRLDRCPFGDRKKTCRLCPVHCYKRDMRERMRQVMRYAGPRMLWVHPVAALRHVWREFCSR</sequence>
<accession>A0A9D2HSE4</accession>
<gene>
    <name evidence="1" type="ORF">H9785_02895</name>
</gene>